<evidence type="ECO:0000313" key="2">
    <source>
        <dbReference type="Proteomes" id="UP000193335"/>
    </source>
</evidence>
<organism evidence="1 2">
    <name type="scientific">Bradyrhizobium japonicum</name>
    <dbReference type="NCBI Taxonomy" id="375"/>
    <lineage>
        <taxon>Bacteria</taxon>
        <taxon>Pseudomonadati</taxon>
        <taxon>Pseudomonadota</taxon>
        <taxon>Alphaproteobacteria</taxon>
        <taxon>Hyphomicrobiales</taxon>
        <taxon>Nitrobacteraceae</taxon>
        <taxon>Bradyrhizobium</taxon>
    </lineage>
</organism>
<comment type="caution">
    <text evidence="1">The sequence shown here is derived from an EMBL/GenBank/DDBJ whole genome shotgun (WGS) entry which is preliminary data.</text>
</comment>
<sequence>MTDRRSLMKILAGATLLGVAPKASAQKVKSFTVAYLALLAGEDRSFAPNFLRRLDQLGYIDGKNLHFVYRSAEGRPELLPGLASDLIRMKPDVLVTGFGTVAAKAGKAAGNGIPVVFMAVGDPVGAGVVASLARPGGNVTGLSDLAAGIQGARLQLLREIVPAASLIAAVLNPGTPYAALAYRELETAARVAKIELRVFEVRSPEEIAPQLEASKVAGAGGLAILEDPFTFSQRTEIAAAASRLRLPAIYGYREFAEAGGLMSYGTDHGKQWRRGAEIIDLILKGGKPADIPVEQPTTFELVINLKTAKASNITVPATILVRADKIIE</sequence>
<proteinExistence type="predicted"/>
<dbReference type="Gene3D" id="3.40.50.2300">
    <property type="match status" value="2"/>
</dbReference>
<evidence type="ECO:0008006" key="3">
    <source>
        <dbReference type="Google" id="ProtNLM"/>
    </source>
</evidence>
<dbReference type="EMBL" id="NAFL01000224">
    <property type="protein sequence ID" value="OSJ35011.1"/>
    <property type="molecule type" value="Genomic_DNA"/>
</dbReference>
<reference evidence="1 2" key="1">
    <citation type="submission" date="2017-03" db="EMBL/GenBank/DDBJ databases">
        <title>Whole genome sequences of fourteen strains of Bradyrhizobium canariense and one strain of Bradyrhizobium japonicum isolated from Lupinus (Papilionoideae: Genisteae) species in Algeria.</title>
        <authorList>
            <person name="Crovadore J."/>
            <person name="Chekireb D."/>
            <person name="Brachmann A."/>
            <person name="Chablais R."/>
            <person name="Cochard B."/>
            <person name="Lefort F."/>
        </authorList>
    </citation>
    <scope>NUCLEOTIDE SEQUENCE [LARGE SCALE GENOMIC DNA]</scope>
    <source>
        <strain evidence="1 2">UBMA197</strain>
    </source>
</reference>
<dbReference type="PROSITE" id="PS51318">
    <property type="entry name" value="TAT"/>
    <property type="match status" value="1"/>
</dbReference>
<accession>A0A1Y2JUT3</accession>
<dbReference type="AlphaFoldDB" id="A0A1Y2JUT3"/>
<name>A0A1Y2JUT3_BRAJP</name>
<evidence type="ECO:0000313" key="1">
    <source>
        <dbReference type="EMBL" id="OSJ35011.1"/>
    </source>
</evidence>
<dbReference type="PANTHER" id="PTHR35271:SF1">
    <property type="entry name" value="ABC TRANSPORTER, SUBSTRATE-BINDING LIPOPROTEIN"/>
    <property type="match status" value="1"/>
</dbReference>
<dbReference type="CDD" id="cd06325">
    <property type="entry name" value="PBP1_ABC_unchar_transporter"/>
    <property type="match status" value="1"/>
</dbReference>
<gene>
    <name evidence="1" type="ORF">BSZ19_10185</name>
</gene>
<dbReference type="Pfam" id="PF04392">
    <property type="entry name" value="ABC_sub_bind"/>
    <property type="match status" value="1"/>
</dbReference>
<dbReference type="Proteomes" id="UP000193335">
    <property type="component" value="Unassembled WGS sequence"/>
</dbReference>
<dbReference type="InterPro" id="IPR006311">
    <property type="entry name" value="TAT_signal"/>
</dbReference>
<protein>
    <recommendedName>
        <fullName evidence="3">ABC transporter substrate-binding protein</fullName>
    </recommendedName>
</protein>
<dbReference type="InterPro" id="IPR007487">
    <property type="entry name" value="ABC_transpt-TYRBP-like"/>
</dbReference>
<dbReference type="PANTHER" id="PTHR35271">
    <property type="entry name" value="ABC TRANSPORTER, SUBSTRATE-BINDING LIPOPROTEIN-RELATED"/>
    <property type="match status" value="1"/>
</dbReference>